<dbReference type="EMBL" id="MCGT01000065">
    <property type="protein sequence ID" value="ORX42599.1"/>
    <property type="molecule type" value="Genomic_DNA"/>
</dbReference>
<dbReference type="STRING" id="101127.A0A1X2G2A4"/>
<comment type="subunit">
    <text evidence="3">Tetramer of two alpha and two beta subunits.</text>
</comment>
<gene>
    <name evidence="4" type="ORF">DM01DRAFT_1313411</name>
</gene>
<dbReference type="GO" id="GO:0005956">
    <property type="term" value="C:protein kinase CK2 complex"/>
    <property type="evidence" value="ECO:0007669"/>
    <property type="project" value="UniProtKB-UniRule"/>
</dbReference>
<dbReference type="GO" id="GO:0016301">
    <property type="term" value="F:kinase activity"/>
    <property type="evidence" value="ECO:0007669"/>
    <property type="project" value="UniProtKB-KW"/>
</dbReference>
<dbReference type="PANTHER" id="PTHR11740">
    <property type="entry name" value="CASEIN KINASE II SUBUNIT BETA"/>
    <property type="match status" value="1"/>
</dbReference>
<comment type="caution">
    <text evidence="4">The sequence shown here is derived from an EMBL/GenBank/DDBJ whole genome shotgun (WGS) entry which is preliminary data.</text>
</comment>
<dbReference type="Proteomes" id="UP000242146">
    <property type="component" value="Unassembled WGS sequence"/>
</dbReference>
<accession>A0A1X2G2A4</accession>
<dbReference type="FunFam" id="1.10.1820.10:FF:000005">
    <property type="entry name" value="Casein kinase II subunit beta"/>
    <property type="match status" value="1"/>
</dbReference>
<evidence type="ECO:0000256" key="1">
    <source>
        <dbReference type="ARBA" id="ARBA00006941"/>
    </source>
</evidence>
<proteinExistence type="inferred from homology"/>
<dbReference type="GO" id="GO:0006359">
    <property type="term" value="P:regulation of transcription by RNA polymerase III"/>
    <property type="evidence" value="ECO:0007669"/>
    <property type="project" value="TreeGrafter"/>
</dbReference>
<dbReference type="AlphaFoldDB" id="A0A1X2G2A4"/>
<dbReference type="InterPro" id="IPR000704">
    <property type="entry name" value="Casein_kinase_II_reg-sub"/>
</dbReference>
<dbReference type="SMART" id="SM01085">
    <property type="entry name" value="CK_II_beta"/>
    <property type="match status" value="1"/>
</dbReference>
<protein>
    <recommendedName>
        <fullName evidence="3">Casein kinase II subunit beta</fullName>
        <shortName evidence="3">CK II beta</shortName>
    </recommendedName>
</protein>
<dbReference type="Gene3D" id="2.20.25.20">
    <property type="match status" value="1"/>
</dbReference>
<organism evidence="4 5">
    <name type="scientific">Hesseltinella vesiculosa</name>
    <dbReference type="NCBI Taxonomy" id="101127"/>
    <lineage>
        <taxon>Eukaryota</taxon>
        <taxon>Fungi</taxon>
        <taxon>Fungi incertae sedis</taxon>
        <taxon>Mucoromycota</taxon>
        <taxon>Mucoromycotina</taxon>
        <taxon>Mucoromycetes</taxon>
        <taxon>Mucorales</taxon>
        <taxon>Cunninghamellaceae</taxon>
        <taxon>Hesseltinella</taxon>
    </lineage>
</organism>
<dbReference type="Gene3D" id="1.10.1820.10">
    <property type="entry name" value="protein kinase ck2 holoenzyme, chain C, domain 1"/>
    <property type="match status" value="1"/>
</dbReference>
<dbReference type="Pfam" id="PF01214">
    <property type="entry name" value="CK_II_beta"/>
    <property type="match status" value="1"/>
</dbReference>
<name>A0A1X2G2A4_9FUNG</name>
<keyword evidence="5" id="KW-1185">Reference proteome</keyword>
<keyword evidence="4" id="KW-0418">Kinase</keyword>
<sequence>MTGNGVSWINWFCSKKGNEFYVKVPIEYIMDGFNLTGLASLTPLYKEALEMILDIESEDDEMSNKIPDISLLEPHAIAMYGMIHQRYITTRAGLNRMLTKYKSGVFGTCPRYYCQGSKVLPCGQADRPKEESLRLYCPNCKDIYIPNDDYHAALDGAHFGTTFPHLFTQAFEESIPPFQSNTYTPKLFGFKLSGQSPTGPTMQWLRLNPDGNVHG</sequence>
<dbReference type="GO" id="GO:0034456">
    <property type="term" value="C:UTP-C complex"/>
    <property type="evidence" value="ECO:0007669"/>
    <property type="project" value="TreeGrafter"/>
</dbReference>
<comment type="function">
    <text evidence="2 3">Regulatory subunit of casein kinase II/CK2. As part of the kinase complex regulates the basal catalytic activity of the alpha subunit a constitutively active serine/threonine-protein kinase that phosphorylates a large number of substrates containing acidic residues C-terminal to the phosphorylated serine or threonine.</text>
</comment>
<dbReference type="OrthoDB" id="2275560at2759"/>
<dbReference type="GO" id="GO:0019887">
    <property type="term" value="F:protein kinase regulator activity"/>
    <property type="evidence" value="ECO:0007669"/>
    <property type="project" value="InterPro"/>
</dbReference>
<evidence type="ECO:0000313" key="4">
    <source>
        <dbReference type="EMBL" id="ORX42599.1"/>
    </source>
</evidence>
<evidence type="ECO:0000313" key="5">
    <source>
        <dbReference type="Proteomes" id="UP000242146"/>
    </source>
</evidence>
<keyword evidence="4" id="KW-0808">Transferase</keyword>
<dbReference type="SUPFAM" id="SSF57798">
    <property type="entry name" value="Casein kinase II beta subunit"/>
    <property type="match status" value="1"/>
</dbReference>
<dbReference type="PANTHER" id="PTHR11740:SF0">
    <property type="entry name" value="CASEIN KINASE II SUBUNIT BETA"/>
    <property type="match status" value="1"/>
</dbReference>
<dbReference type="InterPro" id="IPR016149">
    <property type="entry name" value="Casein_kin_II_reg-sub_N"/>
</dbReference>
<reference evidence="4 5" key="1">
    <citation type="submission" date="2016-07" db="EMBL/GenBank/DDBJ databases">
        <title>Pervasive Adenine N6-methylation of Active Genes in Fungi.</title>
        <authorList>
            <consortium name="DOE Joint Genome Institute"/>
            <person name="Mondo S.J."/>
            <person name="Dannebaum R.O."/>
            <person name="Kuo R.C."/>
            <person name="Labutti K."/>
            <person name="Haridas S."/>
            <person name="Kuo A."/>
            <person name="Salamov A."/>
            <person name="Ahrendt S.R."/>
            <person name="Lipzen A."/>
            <person name="Sullivan W."/>
            <person name="Andreopoulos W.B."/>
            <person name="Clum A."/>
            <person name="Lindquist E."/>
            <person name="Daum C."/>
            <person name="Ramamoorthy G.K."/>
            <person name="Gryganskyi A."/>
            <person name="Culley D."/>
            <person name="Magnuson J.K."/>
            <person name="James T.Y."/>
            <person name="O'Malley M.A."/>
            <person name="Stajich J.E."/>
            <person name="Spatafora J.W."/>
            <person name="Visel A."/>
            <person name="Grigoriev I.V."/>
        </authorList>
    </citation>
    <scope>NUCLEOTIDE SEQUENCE [LARGE SCALE GENOMIC DNA]</scope>
    <source>
        <strain evidence="4 5">NRRL 3301</strain>
    </source>
</reference>
<comment type="similarity">
    <text evidence="1 3">Belongs to the casein kinase 2 subunit beta family.</text>
</comment>
<dbReference type="FunFam" id="2.20.25.20:FF:000001">
    <property type="entry name" value="Casein kinase II subunit beta"/>
    <property type="match status" value="1"/>
</dbReference>
<evidence type="ECO:0000256" key="2">
    <source>
        <dbReference type="ARBA" id="ARBA00045899"/>
    </source>
</evidence>
<dbReference type="InterPro" id="IPR035991">
    <property type="entry name" value="Casein_kinase_II_beta-like"/>
</dbReference>
<dbReference type="GO" id="GO:0005737">
    <property type="term" value="C:cytoplasm"/>
    <property type="evidence" value="ECO:0007669"/>
    <property type="project" value="TreeGrafter"/>
</dbReference>
<dbReference type="PRINTS" id="PR00472">
    <property type="entry name" value="CASNKINASEII"/>
</dbReference>
<evidence type="ECO:0000256" key="3">
    <source>
        <dbReference type="RuleBase" id="RU361268"/>
    </source>
</evidence>